<feature type="domain" description="PhoU" evidence="7">
    <location>
        <begin position="468"/>
        <end position="548"/>
    </location>
</feature>
<keyword evidence="2" id="KW-1003">Cell membrane</keyword>
<dbReference type="InterPro" id="IPR038078">
    <property type="entry name" value="PhoU-like_sf"/>
</dbReference>
<dbReference type="PANTHER" id="PTHR10010:SF46">
    <property type="entry name" value="SODIUM-DEPENDENT PHOSPHATE TRANSPORT PROTEIN 2B"/>
    <property type="match status" value="1"/>
</dbReference>
<proteinExistence type="predicted"/>
<evidence type="ECO:0000259" key="7">
    <source>
        <dbReference type="Pfam" id="PF01895"/>
    </source>
</evidence>
<feature type="transmembrane region" description="Helical" evidence="6">
    <location>
        <begin position="257"/>
        <end position="280"/>
    </location>
</feature>
<dbReference type="GO" id="GO:0005886">
    <property type="term" value="C:plasma membrane"/>
    <property type="evidence" value="ECO:0007669"/>
    <property type="project" value="UniProtKB-SubCell"/>
</dbReference>
<organism evidence="8 9">
    <name type="scientific">Hominimerdicola aceti</name>
    <dbReference type="NCBI Taxonomy" id="2981726"/>
    <lineage>
        <taxon>Bacteria</taxon>
        <taxon>Bacillati</taxon>
        <taxon>Bacillota</taxon>
        <taxon>Clostridia</taxon>
        <taxon>Eubacteriales</taxon>
        <taxon>Oscillospiraceae</taxon>
        <taxon>Hominimerdicola</taxon>
    </lineage>
</organism>
<evidence type="ECO:0000256" key="4">
    <source>
        <dbReference type="ARBA" id="ARBA00022989"/>
    </source>
</evidence>
<keyword evidence="3 6" id="KW-0812">Transmembrane</keyword>
<dbReference type="NCBIfam" id="NF037997">
    <property type="entry name" value="Na_Pi_symport"/>
    <property type="match status" value="1"/>
</dbReference>
<dbReference type="Pfam" id="PF01895">
    <property type="entry name" value="PhoU"/>
    <property type="match status" value="2"/>
</dbReference>
<dbReference type="InterPro" id="IPR004633">
    <property type="entry name" value="NaPi_cotrn-rel/YqeW-like"/>
</dbReference>
<dbReference type="Pfam" id="PF02690">
    <property type="entry name" value="Na_Pi_cotrans"/>
    <property type="match status" value="2"/>
</dbReference>
<dbReference type="SUPFAM" id="SSF109755">
    <property type="entry name" value="PhoU-like"/>
    <property type="match status" value="1"/>
</dbReference>
<feature type="transmembrane region" description="Helical" evidence="6">
    <location>
        <begin position="50"/>
        <end position="73"/>
    </location>
</feature>
<keyword evidence="4 6" id="KW-1133">Transmembrane helix</keyword>
<feature type="transmembrane region" description="Helical" evidence="6">
    <location>
        <begin position="119"/>
        <end position="136"/>
    </location>
</feature>
<dbReference type="Gene3D" id="1.20.58.220">
    <property type="entry name" value="Phosphate transport system protein phou homolog 2, domain 2"/>
    <property type="match status" value="1"/>
</dbReference>
<reference evidence="8 9" key="1">
    <citation type="journal article" date="2021" name="ISME Commun">
        <title>Automated analysis of genomic sequences facilitates high-throughput and comprehensive description of bacteria.</title>
        <authorList>
            <person name="Hitch T.C.A."/>
        </authorList>
    </citation>
    <scope>NUCLEOTIDE SEQUENCE [LARGE SCALE GENOMIC DNA]</scope>
    <source>
        <strain evidence="8 9">Sanger_31</strain>
    </source>
</reference>
<dbReference type="InterPro" id="IPR003841">
    <property type="entry name" value="Na/Pi_transpt"/>
</dbReference>
<dbReference type="NCBIfam" id="TIGR00704">
    <property type="entry name" value="NaPi_cotrn_rel"/>
    <property type="match status" value="1"/>
</dbReference>
<evidence type="ECO:0000256" key="1">
    <source>
        <dbReference type="ARBA" id="ARBA00004651"/>
    </source>
</evidence>
<comment type="subcellular location">
    <subcellularLocation>
        <location evidence="1">Cell membrane</location>
        <topology evidence="1">Multi-pass membrane protein</topology>
    </subcellularLocation>
</comment>
<dbReference type="AlphaFoldDB" id="A0AAE3IKA9"/>
<protein>
    <submittedName>
        <fullName evidence="8">Na/Pi cotransporter family protein</fullName>
    </submittedName>
</protein>
<comment type="caution">
    <text evidence="8">The sequence shown here is derived from an EMBL/GenBank/DDBJ whole genome shotgun (WGS) entry which is preliminary data.</text>
</comment>
<sequence length="593" mass="64600">MTIFNVLTLIGGLAMFLYGMNVMGNGLEKLAGGKLEKIFERLTSNPIKAMLLGLSVTAVIQSSSATTVMLVGFVNAGIMKLHSAIGVIMGANIGTTVTAWILSLSGLNGDSFIINMLKPSSFSPILAIIGVAMLTFSKNDKKKDIASILVGFAVLMFGMDSMSGAVAPLKDVPEFAEVLLWFKNPILGVLAGALLTAIIQSSSASVGILQALSATGAITFGSALPIILGQNIGTCVTALLSSIGTSKNAKRVAVVHLYFNIIGTVLFLTVFYLLNAFIGFSFVDGVVGAKEIAIVHTIFNLSTSIILLPFIKVLEKLAYLTVKDKEGEGNKDNIEEQFKLLDERFLQSPSFAVEKCRELTNRMGEIAKESIDMAMSICVDKYDKEKAEQIAVNEAAVDLYEDRLGTYLVKLSSRDLSAKDSQSVSTILHVIGDFERISDHAMNMVSVAEEKQQKDLNFTSQATAEVKVMCSAVRDVLDIAMEAFEKHDLELATRVEPLEEVVDKIRTKLKNRHVKRLQTGECTIEMGFVFSDLLTNLERVSDHCSNIAVCLIQENDESFDVHEYVQMLKNSGEGFDGQVKRYSEKYALPAKEF</sequence>
<feature type="domain" description="PhoU" evidence="7">
    <location>
        <begin position="361"/>
        <end position="445"/>
    </location>
</feature>
<evidence type="ECO:0000313" key="9">
    <source>
        <dbReference type="Proteomes" id="UP001208131"/>
    </source>
</evidence>
<keyword evidence="5 6" id="KW-0472">Membrane</keyword>
<evidence type="ECO:0000256" key="6">
    <source>
        <dbReference type="SAM" id="Phobius"/>
    </source>
</evidence>
<evidence type="ECO:0000256" key="2">
    <source>
        <dbReference type="ARBA" id="ARBA00022475"/>
    </source>
</evidence>
<dbReference type="PANTHER" id="PTHR10010">
    <property type="entry name" value="SOLUTE CARRIER FAMILY 34 SODIUM PHOSPHATE , MEMBER 2-RELATED"/>
    <property type="match status" value="1"/>
</dbReference>
<dbReference type="EMBL" id="JAOQJZ010000008">
    <property type="protein sequence ID" value="MCU6706022.1"/>
    <property type="molecule type" value="Genomic_DNA"/>
</dbReference>
<feature type="transmembrane region" description="Helical" evidence="6">
    <location>
        <begin position="85"/>
        <end position="107"/>
    </location>
</feature>
<gene>
    <name evidence="8" type="ORF">OCV57_08805</name>
</gene>
<evidence type="ECO:0000256" key="5">
    <source>
        <dbReference type="ARBA" id="ARBA00023136"/>
    </source>
</evidence>
<dbReference type="GO" id="GO:0005436">
    <property type="term" value="F:sodium:phosphate symporter activity"/>
    <property type="evidence" value="ECO:0007669"/>
    <property type="project" value="InterPro"/>
</dbReference>
<dbReference type="Proteomes" id="UP001208131">
    <property type="component" value="Unassembled WGS sequence"/>
</dbReference>
<evidence type="ECO:0000313" key="8">
    <source>
        <dbReference type="EMBL" id="MCU6706022.1"/>
    </source>
</evidence>
<feature type="transmembrane region" description="Helical" evidence="6">
    <location>
        <begin position="179"/>
        <end position="199"/>
    </location>
</feature>
<evidence type="ECO:0000256" key="3">
    <source>
        <dbReference type="ARBA" id="ARBA00022692"/>
    </source>
</evidence>
<accession>A0AAE3IKA9</accession>
<feature type="transmembrane region" description="Helical" evidence="6">
    <location>
        <begin position="292"/>
        <end position="311"/>
    </location>
</feature>
<dbReference type="RefSeq" id="WP_267301212.1">
    <property type="nucleotide sequence ID" value="NZ_JAOQJZ010000008.1"/>
</dbReference>
<keyword evidence="9" id="KW-1185">Reference proteome</keyword>
<dbReference type="GO" id="GO:0044341">
    <property type="term" value="P:sodium-dependent phosphate transport"/>
    <property type="evidence" value="ECO:0007669"/>
    <property type="project" value="InterPro"/>
</dbReference>
<feature type="transmembrane region" description="Helical" evidence="6">
    <location>
        <begin position="148"/>
        <end position="167"/>
    </location>
</feature>
<name>A0AAE3IKA9_9FIRM</name>
<dbReference type="InterPro" id="IPR026022">
    <property type="entry name" value="PhoU_dom"/>
</dbReference>